<dbReference type="Proteomes" id="UP000027981">
    <property type="component" value="Chromosome"/>
</dbReference>
<feature type="transmembrane region" description="Helical" evidence="1">
    <location>
        <begin position="148"/>
        <end position="176"/>
    </location>
</feature>
<keyword evidence="1" id="KW-1133">Transmembrane helix</keyword>
<evidence type="ECO:0008006" key="4">
    <source>
        <dbReference type="Google" id="ProtNLM"/>
    </source>
</evidence>
<accession>A0A075LQI9</accession>
<reference evidence="3" key="1">
    <citation type="submission" date="2013-06" db="EMBL/GenBank/DDBJ databases">
        <title>Complete Genome Sequence of Hyperthermophilic Palaeococcus pacificus DY20341T, Isolated from a Deep-Sea Hydrothermal Sediments.</title>
        <authorList>
            <person name="Zeng X."/>
            <person name="Shao Z."/>
        </authorList>
    </citation>
    <scope>NUCLEOTIDE SEQUENCE [LARGE SCALE GENOMIC DNA]</scope>
    <source>
        <strain evidence="3">DY20341</strain>
    </source>
</reference>
<reference evidence="2 3" key="2">
    <citation type="journal article" date="2015" name="Genome Announc.">
        <title>Complete Genome Sequence of Hyperthermophilic Piezophilic Archaeon Palaeococcus pacificus DY20341T, Isolated from Deep-Sea Hydrothermal Sediments.</title>
        <authorList>
            <person name="Zeng X."/>
            <person name="Jebbar M."/>
            <person name="Shao Z."/>
        </authorList>
    </citation>
    <scope>NUCLEOTIDE SEQUENCE [LARGE SCALE GENOMIC DNA]</scope>
    <source>
        <strain evidence="2 3">DY20341</strain>
    </source>
</reference>
<dbReference type="KEGG" id="ppac:PAP_02820"/>
<keyword evidence="3" id="KW-1185">Reference proteome</keyword>
<dbReference type="HOGENOM" id="CLU_068384_1_0_2"/>
<feature type="transmembrane region" description="Helical" evidence="1">
    <location>
        <begin position="21"/>
        <end position="43"/>
    </location>
</feature>
<dbReference type="GeneID" id="24841691"/>
<dbReference type="STRING" id="1343739.PAP_02820"/>
<dbReference type="GO" id="GO:0005886">
    <property type="term" value="C:plasma membrane"/>
    <property type="evidence" value="ECO:0007669"/>
    <property type="project" value="UniProtKB-SubCell"/>
</dbReference>
<dbReference type="Pfam" id="PF12679">
    <property type="entry name" value="ABC2_membrane_2"/>
    <property type="match status" value="1"/>
</dbReference>
<gene>
    <name evidence="2" type="ORF">PAP_02820</name>
</gene>
<protein>
    <recommendedName>
        <fullName evidence="4">ABC transporter permease</fullName>
    </recommendedName>
</protein>
<name>A0A075LQI9_9EURY</name>
<evidence type="ECO:0000313" key="2">
    <source>
        <dbReference type="EMBL" id="AIF68985.1"/>
    </source>
</evidence>
<dbReference type="PANTHER" id="PTHR43471:SF13">
    <property type="entry name" value="ABC-2 TYPE TRANSPORT SYSTEM PERMEASE PROTEIN"/>
    <property type="match status" value="1"/>
</dbReference>
<evidence type="ECO:0000256" key="1">
    <source>
        <dbReference type="SAM" id="Phobius"/>
    </source>
</evidence>
<feature type="transmembrane region" description="Helical" evidence="1">
    <location>
        <begin position="239"/>
        <end position="259"/>
    </location>
</feature>
<proteinExistence type="predicted"/>
<dbReference type="AlphaFoldDB" id="A0A075LQI9"/>
<organism evidence="2 3">
    <name type="scientific">Palaeococcus pacificus DY20341</name>
    <dbReference type="NCBI Taxonomy" id="1343739"/>
    <lineage>
        <taxon>Archaea</taxon>
        <taxon>Methanobacteriati</taxon>
        <taxon>Methanobacteriota</taxon>
        <taxon>Thermococci</taxon>
        <taxon>Thermococcales</taxon>
        <taxon>Thermococcaceae</taxon>
        <taxon>Palaeococcus</taxon>
    </lineage>
</organism>
<evidence type="ECO:0000313" key="3">
    <source>
        <dbReference type="Proteomes" id="UP000027981"/>
    </source>
</evidence>
<feature type="transmembrane region" description="Helical" evidence="1">
    <location>
        <begin position="114"/>
        <end position="141"/>
    </location>
</feature>
<dbReference type="GO" id="GO:0140359">
    <property type="term" value="F:ABC-type transporter activity"/>
    <property type="evidence" value="ECO:0007669"/>
    <property type="project" value="InterPro"/>
</dbReference>
<sequence length="319" mass="35456">MNPILNIAQKEVYTQLKTKRFYIILGVFALMAVGGVYLIKWLLSQSLGFEKLYEGASPFQIMFTSSFSNALSNLLPFLGGALGYDMINREVKEGTIKLTLSRPLYRDQFINGKFLGSAATITIGLLMFYTMTLALSLIFGIPIQGRDIVMLLVTLPFSLIYALVFLGIGMVISTIIKKPSTALIAVIILIIFIQIIYPMVAGIVAFLMHKEEIISASMSYANNETYTAQPLPEGYYKSLYGMLYIIPSTHYGVIVGAIFGTKTDYAEVSGAALFGGSIFEERSILESLNLVWQNIVILIVMLLLPFAISYAKFMRMDLR</sequence>
<feature type="transmembrane region" description="Helical" evidence="1">
    <location>
        <begin position="290"/>
        <end position="311"/>
    </location>
</feature>
<keyword evidence="1" id="KW-0812">Transmembrane</keyword>
<keyword evidence="1" id="KW-0472">Membrane</keyword>
<dbReference type="PANTHER" id="PTHR43471">
    <property type="entry name" value="ABC TRANSPORTER PERMEASE"/>
    <property type="match status" value="1"/>
</dbReference>
<dbReference type="eggNOG" id="arCOG02436">
    <property type="taxonomic scope" value="Archaea"/>
</dbReference>
<dbReference type="EMBL" id="CP006019">
    <property type="protein sequence ID" value="AIF68985.1"/>
    <property type="molecule type" value="Genomic_DNA"/>
</dbReference>
<dbReference type="OrthoDB" id="86287at2157"/>
<dbReference type="RefSeq" id="WP_048164590.1">
    <property type="nucleotide sequence ID" value="NZ_CP006019.1"/>
</dbReference>
<feature type="transmembrane region" description="Helical" evidence="1">
    <location>
        <begin position="182"/>
        <end position="208"/>
    </location>
</feature>